<evidence type="ECO:0008006" key="4">
    <source>
        <dbReference type="Google" id="ProtNLM"/>
    </source>
</evidence>
<comment type="caution">
    <text evidence="2">The sequence shown here is derived from an EMBL/GenBank/DDBJ whole genome shotgun (WGS) entry which is preliminary data.</text>
</comment>
<dbReference type="Proteomes" id="UP001460888">
    <property type="component" value="Unassembled WGS sequence"/>
</dbReference>
<organism evidence="2 3">
    <name type="scientific">Salinisphaera dokdonensis CL-ES53</name>
    <dbReference type="NCBI Taxonomy" id="1304272"/>
    <lineage>
        <taxon>Bacteria</taxon>
        <taxon>Pseudomonadati</taxon>
        <taxon>Pseudomonadota</taxon>
        <taxon>Gammaproteobacteria</taxon>
        <taxon>Salinisphaerales</taxon>
        <taxon>Salinisphaeraceae</taxon>
        <taxon>Salinisphaera</taxon>
    </lineage>
</organism>
<feature type="transmembrane region" description="Helical" evidence="1">
    <location>
        <begin position="118"/>
        <end position="136"/>
    </location>
</feature>
<reference evidence="2 3" key="1">
    <citation type="submission" date="2013-03" db="EMBL/GenBank/DDBJ databases">
        <title>Salinisphaera dokdonensis CL-ES53 Genome Sequencing.</title>
        <authorList>
            <person name="Li C."/>
            <person name="Lai Q."/>
            <person name="Shao Z."/>
        </authorList>
    </citation>
    <scope>NUCLEOTIDE SEQUENCE [LARGE SCALE GENOMIC DNA]</scope>
    <source>
        <strain evidence="2 3">CL-ES53</strain>
    </source>
</reference>
<protein>
    <recommendedName>
        <fullName evidence="4">DUF2157 domain-containing protein</fullName>
    </recommendedName>
</protein>
<keyword evidence="3" id="KW-1185">Reference proteome</keyword>
<keyword evidence="1" id="KW-0812">Transmembrane</keyword>
<dbReference type="RefSeq" id="WP_353113336.1">
    <property type="nucleotide sequence ID" value="NZ_APND01000006.1"/>
</dbReference>
<proteinExistence type="predicted"/>
<evidence type="ECO:0000256" key="1">
    <source>
        <dbReference type="SAM" id="Phobius"/>
    </source>
</evidence>
<dbReference type="EMBL" id="APND01000006">
    <property type="protein sequence ID" value="MES1930788.1"/>
    <property type="molecule type" value="Genomic_DNA"/>
</dbReference>
<accession>A0ABV2B5S2</accession>
<feature type="transmembrane region" description="Helical" evidence="1">
    <location>
        <begin position="61"/>
        <end position="81"/>
    </location>
</feature>
<keyword evidence="1" id="KW-0472">Membrane</keyword>
<evidence type="ECO:0000313" key="2">
    <source>
        <dbReference type="EMBL" id="MES1930788.1"/>
    </source>
</evidence>
<sequence length="173" mass="18201">MTLDPDLQALSDKIDGLSGLGDKAHFSPAQQGLLNDALDRSQKERQHGAPPASHFRQELDFFVVCLGYGLVAFAALVMLRWSSEAPLGGPGVFGLAFLAGVSGALFRDFYARPKSTHARGLVLVLSGFVVLAALIALTAAHAIGGVLGIVLGAIFFRAIERRRSSTAAPVTDS</sequence>
<feature type="transmembrane region" description="Helical" evidence="1">
    <location>
        <begin position="142"/>
        <end position="159"/>
    </location>
</feature>
<feature type="transmembrane region" description="Helical" evidence="1">
    <location>
        <begin position="87"/>
        <end position="106"/>
    </location>
</feature>
<gene>
    <name evidence="2" type="ORF">SADO_16133</name>
</gene>
<evidence type="ECO:0000313" key="3">
    <source>
        <dbReference type="Proteomes" id="UP001460888"/>
    </source>
</evidence>
<name>A0ABV2B5S2_9GAMM</name>
<keyword evidence="1" id="KW-1133">Transmembrane helix</keyword>